<dbReference type="Proteomes" id="UP000887226">
    <property type="component" value="Unassembled WGS sequence"/>
</dbReference>
<dbReference type="Pfam" id="PF11917">
    <property type="entry name" value="DUF3435"/>
    <property type="match status" value="1"/>
</dbReference>
<evidence type="ECO:0000256" key="1">
    <source>
        <dbReference type="SAM" id="MobiDB-lite"/>
    </source>
</evidence>
<dbReference type="AlphaFoldDB" id="A0A9P7YWA8"/>
<name>A0A9P7YWA8_9HELO</name>
<sequence length="277" mass="32394">MALPSGEEQPRVYEPRVKMKKRNRRQRSSSANDGESGPDLDSELDRDSGYNSLSYSDAEAVYYQQKENEFEAEGVTLSNSCDETRAMMEAELERWELYCKTTKKGHPETVIKECTSYEDPKEQEKHLAKHFKGYLFWRVKNSRIKKESSIITCIRTISRRIYERARLWIPLKLTPFFCLDDSEKEKFGLFIEDLCTLQNGQWVRDPEVYAHERLRVQLSPFLDLAGCTATRPKALVDVQYEDIEFQLFPPPIKGRPPIIVMRLNLKRVKRTGGKRKK</sequence>
<feature type="compositionally biased region" description="Basic and acidic residues" evidence="1">
    <location>
        <begin position="8"/>
        <end position="17"/>
    </location>
</feature>
<keyword evidence="3" id="KW-1185">Reference proteome</keyword>
<dbReference type="PANTHER" id="PTHR37535:SF2">
    <property type="entry name" value="FINGER DOMAIN PROTEIN, PUTATIVE (AFU_ORTHOLOGUE AFUA_6G09300)-RELATED"/>
    <property type="match status" value="1"/>
</dbReference>
<accession>A0A9P7YWA8</accession>
<reference evidence="2" key="1">
    <citation type="journal article" date="2021" name="IMA Fungus">
        <title>Genomic characterization of three marine fungi, including Emericellopsis atlantica sp. nov. with signatures of a generalist lifestyle and marine biomass degradation.</title>
        <authorList>
            <person name="Hagestad O.C."/>
            <person name="Hou L."/>
            <person name="Andersen J.H."/>
            <person name="Hansen E.H."/>
            <person name="Altermark B."/>
            <person name="Li C."/>
            <person name="Kuhnert E."/>
            <person name="Cox R.J."/>
            <person name="Crous P.W."/>
            <person name="Spatafora J.W."/>
            <person name="Lail K."/>
            <person name="Amirebrahimi M."/>
            <person name="Lipzen A."/>
            <person name="Pangilinan J."/>
            <person name="Andreopoulos W."/>
            <person name="Hayes R.D."/>
            <person name="Ng V."/>
            <person name="Grigoriev I.V."/>
            <person name="Jackson S.A."/>
            <person name="Sutton T.D.S."/>
            <person name="Dobson A.D.W."/>
            <person name="Rama T."/>
        </authorList>
    </citation>
    <scope>NUCLEOTIDE SEQUENCE</scope>
    <source>
        <strain evidence="2">TRa3180A</strain>
    </source>
</reference>
<feature type="region of interest" description="Disordered" evidence="1">
    <location>
        <begin position="1"/>
        <end position="49"/>
    </location>
</feature>
<dbReference type="EMBL" id="MU254451">
    <property type="protein sequence ID" value="KAG9240425.1"/>
    <property type="molecule type" value="Genomic_DNA"/>
</dbReference>
<gene>
    <name evidence="2" type="ORF">BJ878DRAFT_537132</name>
</gene>
<organism evidence="2 3">
    <name type="scientific">Calycina marina</name>
    <dbReference type="NCBI Taxonomy" id="1763456"/>
    <lineage>
        <taxon>Eukaryota</taxon>
        <taxon>Fungi</taxon>
        <taxon>Dikarya</taxon>
        <taxon>Ascomycota</taxon>
        <taxon>Pezizomycotina</taxon>
        <taxon>Leotiomycetes</taxon>
        <taxon>Helotiales</taxon>
        <taxon>Pezizellaceae</taxon>
        <taxon>Calycina</taxon>
    </lineage>
</organism>
<evidence type="ECO:0000313" key="2">
    <source>
        <dbReference type="EMBL" id="KAG9240425.1"/>
    </source>
</evidence>
<feature type="compositionally biased region" description="Basic residues" evidence="1">
    <location>
        <begin position="18"/>
        <end position="27"/>
    </location>
</feature>
<dbReference type="InterPro" id="IPR021842">
    <property type="entry name" value="DUF3435"/>
</dbReference>
<evidence type="ECO:0000313" key="3">
    <source>
        <dbReference type="Proteomes" id="UP000887226"/>
    </source>
</evidence>
<dbReference type="OrthoDB" id="3542617at2759"/>
<dbReference type="PANTHER" id="PTHR37535">
    <property type="entry name" value="FLUG DOMAIN PROTEIN"/>
    <property type="match status" value="1"/>
</dbReference>
<proteinExistence type="predicted"/>
<protein>
    <submittedName>
        <fullName evidence="2">Uncharacterized protein</fullName>
    </submittedName>
</protein>
<comment type="caution">
    <text evidence="2">The sequence shown here is derived from an EMBL/GenBank/DDBJ whole genome shotgun (WGS) entry which is preliminary data.</text>
</comment>